<evidence type="ECO:0000313" key="3">
    <source>
        <dbReference type="Proteomes" id="UP000602510"/>
    </source>
</evidence>
<dbReference type="Proteomes" id="UP000602510">
    <property type="component" value="Unassembled WGS sequence"/>
</dbReference>
<feature type="region of interest" description="Disordered" evidence="1">
    <location>
        <begin position="87"/>
        <end position="205"/>
    </location>
</feature>
<proteinExistence type="predicted"/>
<gene>
    <name evidence="2" type="ORF">GN244_ATG07045</name>
</gene>
<feature type="compositionally biased region" description="Basic residues" evidence="1">
    <location>
        <begin position="23"/>
        <end position="34"/>
    </location>
</feature>
<reference evidence="2" key="1">
    <citation type="submission" date="2020-04" db="EMBL/GenBank/DDBJ databases">
        <title>Hybrid Assembly of Korean Phytophthora infestans isolates.</title>
        <authorList>
            <person name="Prokchorchik M."/>
            <person name="Lee Y."/>
            <person name="Seo J."/>
            <person name="Cho J.-H."/>
            <person name="Park Y.-E."/>
            <person name="Jang D.-C."/>
            <person name="Im J.-S."/>
            <person name="Choi J.-G."/>
            <person name="Park H.-J."/>
            <person name="Lee G.-B."/>
            <person name="Lee Y.-G."/>
            <person name="Hong S.-Y."/>
            <person name="Cho K."/>
            <person name="Sohn K.H."/>
        </authorList>
    </citation>
    <scope>NUCLEOTIDE SEQUENCE</scope>
    <source>
        <strain evidence="2">KR_1_A1</strain>
    </source>
</reference>
<dbReference type="AlphaFoldDB" id="A0A833T6Q4"/>
<dbReference type="GO" id="GO:0070973">
    <property type="term" value="P:protein localization to endoplasmic reticulum exit site"/>
    <property type="evidence" value="ECO:0007669"/>
    <property type="project" value="TreeGrafter"/>
</dbReference>
<organism evidence="2 3">
    <name type="scientific">Phytophthora infestans</name>
    <name type="common">Potato late blight agent</name>
    <name type="synonym">Botrytis infestans</name>
    <dbReference type="NCBI Taxonomy" id="4787"/>
    <lineage>
        <taxon>Eukaryota</taxon>
        <taxon>Sar</taxon>
        <taxon>Stramenopiles</taxon>
        <taxon>Oomycota</taxon>
        <taxon>Peronosporomycetes</taxon>
        <taxon>Peronosporales</taxon>
        <taxon>Peronosporaceae</taxon>
        <taxon>Phytophthora</taxon>
    </lineage>
</organism>
<accession>A0A833T6Q4</accession>
<dbReference type="PANTHER" id="PTHR13402">
    <property type="entry name" value="RGPR-RELATED"/>
    <property type="match status" value="1"/>
</dbReference>
<keyword evidence="3" id="KW-1185">Reference proteome</keyword>
<feature type="region of interest" description="Disordered" evidence="1">
    <location>
        <begin position="1"/>
        <end position="51"/>
    </location>
</feature>
<dbReference type="EMBL" id="WSZM01000136">
    <property type="protein sequence ID" value="KAF4040695.1"/>
    <property type="molecule type" value="Genomic_DNA"/>
</dbReference>
<dbReference type="GO" id="GO:0007030">
    <property type="term" value="P:Golgi organization"/>
    <property type="evidence" value="ECO:0007669"/>
    <property type="project" value="TreeGrafter"/>
</dbReference>
<sequence length="205" mass="20760">MAASLPPTDAAAMSGPSSDKGKASPKLKAKKSGRSKTPPPSGSSKGSGWLSGLSSFIATKMNPEAKVAKLGEQMEAYFDEDAKRWIFPGEAAAEEPTMPSAPPTGPTPASAPGSSVGVPPVGSNSAPGSISSGPAPSNDPLAALMAPPPSHMLMKKDPLAAMMAPPSRPGVYGARRGGSTAQHKPPRPQFAVFKPSAHTPNEPSE</sequence>
<protein>
    <submittedName>
        <fullName evidence="2">Uncharacterized protein</fullName>
    </submittedName>
</protein>
<dbReference type="PANTHER" id="PTHR13402:SF6">
    <property type="entry name" value="SECRETORY 16, ISOFORM I"/>
    <property type="match status" value="1"/>
</dbReference>
<name>A0A833T6Q4_PHYIN</name>
<evidence type="ECO:0000313" key="2">
    <source>
        <dbReference type="EMBL" id="KAF4040695.1"/>
    </source>
</evidence>
<dbReference type="GO" id="GO:0012507">
    <property type="term" value="C:ER to Golgi transport vesicle membrane"/>
    <property type="evidence" value="ECO:0007669"/>
    <property type="project" value="TreeGrafter"/>
</dbReference>
<feature type="compositionally biased region" description="Low complexity" evidence="1">
    <location>
        <begin position="107"/>
        <end position="138"/>
    </location>
</feature>
<feature type="compositionally biased region" description="Low complexity" evidence="1">
    <location>
        <begin position="42"/>
        <end position="51"/>
    </location>
</feature>
<dbReference type="GO" id="GO:0070971">
    <property type="term" value="C:endoplasmic reticulum exit site"/>
    <property type="evidence" value="ECO:0007669"/>
    <property type="project" value="TreeGrafter"/>
</dbReference>
<evidence type="ECO:0000256" key="1">
    <source>
        <dbReference type="SAM" id="MobiDB-lite"/>
    </source>
</evidence>
<comment type="caution">
    <text evidence="2">The sequence shown here is derived from an EMBL/GenBank/DDBJ whole genome shotgun (WGS) entry which is preliminary data.</text>
</comment>